<dbReference type="GO" id="GO:0047465">
    <property type="term" value="F:N-acylglucosamine-6-phosphate 2-epimerase activity"/>
    <property type="evidence" value="ECO:0007669"/>
    <property type="project" value="UniProtKB-EC"/>
</dbReference>
<comment type="caution">
    <text evidence="8">The sequence shown here is derived from an EMBL/GenBank/DDBJ whole genome shotgun (WGS) entry which is preliminary data.</text>
</comment>
<dbReference type="GO" id="GO:0005829">
    <property type="term" value="C:cytosol"/>
    <property type="evidence" value="ECO:0007669"/>
    <property type="project" value="TreeGrafter"/>
</dbReference>
<dbReference type="GO" id="GO:0019262">
    <property type="term" value="P:N-acetylneuraminate catabolic process"/>
    <property type="evidence" value="ECO:0007669"/>
    <property type="project" value="UniProtKB-UniRule"/>
</dbReference>
<comment type="pathway">
    <text evidence="3 7">Amino-sugar metabolism; N-acetylneuraminate degradation; D-fructose 6-phosphate from N-acetylneuraminate: step 3/5.</text>
</comment>
<dbReference type="HAMAP" id="MF_01235">
    <property type="entry name" value="ManNAc6P_epimer"/>
    <property type="match status" value="1"/>
</dbReference>
<dbReference type="UniPathway" id="UPA00629">
    <property type="reaction ID" value="UER00682"/>
</dbReference>
<dbReference type="PANTHER" id="PTHR36204">
    <property type="entry name" value="N-ACETYLMANNOSAMINE-6-PHOSPHATE 2-EPIMERASE-RELATED"/>
    <property type="match status" value="1"/>
</dbReference>
<dbReference type="Gene3D" id="3.20.20.70">
    <property type="entry name" value="Aldolase class I"/>
    <property type="match status" value="1"/>
</dbReference>
<keyword evidence="9" id="KW-1185">Reference proteome</keyword>
<dbReference type="SUPFAM" id="SSF51366">
    <property type="entry name" value="Ribulose-phoshate binding barrel"/>
    <property type="match status" value="1"/>
</dbReference>
<evidence type="ECO:0000256" key="2">
    <source>
        <dbReference type="ARBA" id="ARBA00002147"/>
    </source>
</evidence>
<dbReference type="NCBIfam" id="NF002231">
    <property type="entry name" value="PRK01130.1"/>
    <property type="match status" value="1"/>
</dbReference>
<name>A0A841IPS8_9ACTN</name>
<dbReference type="InterPro" id="IPR013785">
    <property type="entry name" value="Aldolase_TIM"/>
</dbReference>
<dbReference type="PANTHER" id="PTHR36204:SF1">
    <property type="entry name" value="N-ACETYLMANNOSAMINE-6-PHOSPHATE 2-EPIMERASE-RELATED"/>
    <property type="match status" value="1"/>
</dbReference>
<evidence type="ECO:0000313" key="9">
    <source>
        <dbReference type="Proteomes" id="UP000536604"/>
    </source>
</evidence>
<comment type="function">
    <text evidence="2 7">Converts N-acetylmannosamine-6-phosphate (ManNAc-6-P) to N-acetylglucosamine-6-phosphate (GlcNAc-6-P).</text>
</comment>
<accession>A0A841IPS8</accession>
<keyword evidence="6 7" id="KW-0119">Carbohydrate metabolism</keyword>
<dbReference type="EC" id="5.1.3.9" evidence="7"/>
<organism evidence="8 9">
    <name type="scientific">Nocardiopsis algeriensis</name>
    <dbReference type="NCBI Taxonomy" id="1478215"/>
    <lineage>
        <taxon>Bacteria</taxon>
        <taxon>Bacillati</taxon>
        <taxon>Actinomycetota</taxon>
        <taxon>Actinomycetes</taxon>
        <taxon>Streptosporangiales</taxon>
        <taxon>Nocardiopsidaceae</taxon>
        <taxon>Nocardiopsis</taxon>
    </lineage>
</organism>
<reference evidence="8 9" key="1">
    <citation type="submission" date="2020-08" db="EMBL/GenBank/DDBJ databases">
        <title>Genomic Encyclopedia of Type Strains, Phase III (KMG-III): the genomes of soil and plant-associated and newly described type strains.</title>
        <authorList>
            <person name="Whitman W."/>
        </authorList>
    </citation>
    <scope>NUCLEOTIDE SEQUENCE [LARGE SCALE GENOMIC DNA]</scope>
    <source>
        <strain evidence="8 9">CECT 8712</strain>
    </source>
</reference>
<evidence type="ECO:0000256" key="5">
    <source>
        <dbReference type="ARBA" id="ARBA00023235"/>
    </source>
</evidence>
<evidence type="ECO:0000256" key="3">
    <source>
        <dbReference type="ARBA" id="ARBA00005081"/>
    </source>
</evidence>
<proteinExistence type="inferred from homology"/>
<sequence>MTGTALLETLRGGVVVSCQAYPGEPMRDPDTMARVAMAARDGGAAGIRAQGLEDIARIRASVDLPLIGLVKKGSSGVVITPTLATALDVAYAGADVVAIDATGRPRPDGSTPADIIKAVHEETGQLVMADVSTRDEGLAARDAGADIVGTTLSGYTPSSPKTEGPDLDLVEQLARDLDVPVVAEGRIHRPEQVTEALSRGAHSVVVGTAITHPTTLTGWFVAAARPGR</sequence>
<dbReference type="InterPro" id="IPR011060">
    <property type="entry name" value="RibuloseP-bd_barrel"/>
</dbReference>
<dbReference type="GO" id="GO:0006053">
    <property type="term" value="P:N-acetylmannosamine catabolic process"/>
    <property type="evidence" value="ECO:0007669"/>
    <property type="project" value="TreeGrafter"/>
</dbReference>
<dbReference type="CDD" id="cd04729">
    <property type="entry name" value="NanE"/>
    <property type="match status" value="1"/>
</dbReference>
<evidence type="ECO:0000256" key="6">
    <source>
        <dbReference type="ARBA" id="ARBA00023277"/>
    </source>
</evidence>
<comment type="similarity">
    <text evidence="4 7">Belongs to the NanE family.</text>
</comment>
<evidence type="ECO:0000256" key="4">
    <source>
        <dbReference type="ARBA" id="ARBA00007439"/>
    </source>
</evidence>
<keyword evidence="5 7" id="KW-0413">Isomerase</keyword>
<dbReference type="GO" id="GO:0005975">
    <property type="term" value="P:carbohydrate metabolic process"/>
    <property type="evidence" value="ECO:0007669"/>
    <property type="project" value="UniProtKB-UniRule"/>
</dbReference>
<evidence type="ECO:0000313" key="8">
    <source>
        <dbReference type="EMBL" id="MBB6120849.1"/>
    </source>
</evidence>
<comment type="catalytic activity">
    <reaction evidence="1 7">
        <text>an N-acyl-D-glucosamine 6-phosphate = an N-acyl-D-mannosamine 6-phosphate</text>
        <dbReference type="Rhea" id="RHEA:23932"/>
        <dbReference type="ChEBI" id="CHEBI:57599"/>
        <dbReference type="ChEBI" id="CHEBI:57666"/>
        <dbReference type="EC" id="5.1.3.9"/>
    </reaction>
</comment>
<gene>
    <name evidence="7" type="primary">nanE</name>
    <name evidence="8" type="ORF">FHS13_002810</name>
</gene>
<dbReference type="AlphaFoldDB" id="A0A841IPS8"/>
<evidence type="ECO:0000256" key="1">
    <source>
        <dbReference type="ARBA" id="ARBA00000056"/>
    </source>
</evidence>
<dbReference type="InterPro" id="IPR007260">
    <property type="entry name" value="NanE"/>
</dbReference>
<protein>
    <recommendedName>
        <fullName evidence="7">Putative N-acetylmannosamine-6-phosphate 2-epimerase</fullName>
        <ecNumber evidence="7">5.1.3.9</ecNumber>
    </recommendedName>
    <alternativeName>
        <fullName evidence="7">ManNAc-6-P epimerase</fullName>
    </alternativeName>
</protein>
<evidence type="ECO:0000256" key="7">
    <source>
        <dbReference type="HAMAP-Rule" id="MF_01235"/>
    </source>
</evidence>
<dbReference type="RefSeq" id="WP_184292272.1">
    <property type="nucleotide sequence ID" value="NZ_JACHJO010000008.1"/>
</dbReference>
<dbReference type="Pfam" id="PF04131">
    <property type="entry name" value="NanE"/>
    <property type="match status" value="1"/>
</dbReference>
<dbReference type="Proteomes" id="UP000536604">
    <property type="component" value="Unassembled WGS sequence"/>
</dbReference>
<dbReference type="EMBL" id="JACHJO010000008">
    <property type="protein sequence ID" value="MBB6120849.1"/>
    <property type="molecule type" value="Genomic_DNA"/>
</dbReference>